<dbReference type="Proteomes" id="UP001162880">
    <property type="component" value="Unassembled WGS sequence"/>
</dbReference>
<dbReference type="InterPro" id="IPR052178">
    <property type="entry name" value="Sec_Metab_Biosynth_SDR"/>
</dbReference>
<gene>
    <name evidence="4" type="ORF">MTR64_19425</name>
</gene>
<evidence type="ECO:0000313" key="4">
    <source>
        <dbReference type="EMBL" id="MCJ2180747.1"/>
    </source>
</evidence>
<sequence length="260" mass="27321">MADTLNSLFDLTGKVALVTGGRAGLGRMIAMGLLAQGARVYIASRGAEGLQATAGELSQYGECIAIPCDLSNMEGIDALFADVSAKEDHLDILVNNAGLATMSSLDEFTEEMWDGVMDINAKGVFFTCQRMLPLLRAAATPQSPARIINIASAAGLNPPAFNAFSYAASKAACIMLTRHLARDLAEQHILVNAIAPGPFDTDMMADRLAKAGDIIRDRNPLKRLGTMEDIVGCAQFLAGRGSAWTTGAVIPCDGGASTVR</sequence>
<reference evidence="4" key="1">
    <citation type="submission" date="2022-03" db="EMBL/GenBank/DDBJ databases">
        <title>Identification of a novel bacterium isolated from mangrove sediments.</title>
        <authorList>
            <person name="Pan X."/>
        </authorList>
    </citation>
    <scope>NUCLEOTIDE SEQUENCE</scope>
    <source>
        <strain evidence="4">B2580</strain>
    </source>
</reference>
<dbReference type="PANTHER" id="PTHR43618">
    <property type="entry name" value="7-ALPHA-HYDROXYSTEROID DEHYDROGENASE"/>
    <property type="match status" value="1"/>
</dbReference>
<evidence type="ECO:0000256" key="3">
    <source>
        <dbReference type="ARBA" id="ARBA00023002"/>
    </source>
</evidence>
<dbReference type="InterPro" id="IPR036291">
    <property type="entry name" value="NAD(P)-bd_dom_sf"/>
</dbReference>
<proteinExistence type="inferred from homology"/>
<protein>
    <submittedName>
        <fullName evidence="4">SDR family oxidoreductase</fullName>
    </submittedName>
</protein>
<keyword evidence="5" id="KW-1185">Reference proteome</keyword>
<comment type="caution">
    <text evidence="4">The sequence shown here is derived from an EMBL/GenBank/DDBJ whole genome shotgun (WGS) entry which is preliminary data.</text>
</comment>
<dbReference type="Pfam" id="PF13561">
    <property type="entry name" value="adh_short_C2"/>
    <property type="match status" value="1"/>
</dbReference>
<evidence type="ECO:0000313" key="5">
    <source>
        <dbReference type="Proteomes" id="UP001162880"/>
    </source>
</evidence>
<dbReference type="RefSeq" id="WP_243996195.1">
    <property type="nucleotide sequence ID" value="NZ_JALHLE010000042.1"/>
</dbReference>
<name>A0ABT0B6P8_9SPHN</name>
<organism evidence="4 5">
    <name type="scientific">Novosphingobium album</name>
    <name type="common">ex Hu et al. 2023</name>
    <dbReference type="NCBI Taxonomy" id="2930093"/>
    <lineage>
        <taxon>Bacteria</taxon>
        <taxon>Pseudomonadati</taxon>
        <taxon>Pseudomonadota</taxon>
        <taxon>Alphaproteobacteria</taxon>
        <taxon>Sphingomonadales</taxon>
        <taxon>Sphingomonadaceae</taxon>
        <taxon>Novosphingobium</taxon>
    </lineage>
</organism>
<keyword evidence="3" id="KW-0560">Oxidoreductase</keyword>
<dbReference type="PRINTS" id="PR00081">
    <property type="entry name" value="GDHRDH"/>
</dbReference>
<accession>A0ABT0B6P8</accession>
<evidence type="ECO:0000256" key="1">
    <source>
        <dbReference type="ARBA" id="ARBA00006484"/>
    </source>
</evidence>
<dbReference type="Gene3D" id="3.40.50.720">
    <property type="entry name" value="NAD(P)-binding Rossmann-like Domain"/>
    <property type="match status" value="1"/>
</dbReference>
<evidence type="ECO:0000256" key="2">
    <source>
        <dbReference type="ARBA" id="ARBA00022857"/>
    </source>
</evidence>
<dbReference type="PANTHER" id="PTHR43618:SF8">
    <property type="entry name" value="7ALPHA-HYDROXYSTEROID DEHYDROGENASE"/>
    <property type="match status" value="1"/>
</dbReference>
<comment type="similarity">
    <text evidence="1">Belongs to the short-chain dehydrogenases/reductases (SDR) family.</text>
</comment>
<keyword evidence="2" id="KW-0521">NADP</keyword>
<dbReference type="PRINTS" id="PR00080">
    <property type="entry name" value="SDRFAMILY"/>
</dbReference>
<dbReference type="SUPFAM" id="SSF51735">
    <property type="entry name" value="NAD(P)-binding Rossmann-fold domains"/>
    <property type="match status" value="1"/>
</dbReference>
<dbReference type="EMBL" id="JALHLE010000042">
    <property type="protein sequence ID" value="MCJ2180747.1"/>
    <property type="molecule type" value="Genomic_DNA"/>
</dbReference>
<dbReference type="InterPro" id="IPR002347">
    <property type="entry name" value="SDR_fam"/>
</dbReference>